<comment type="caution">
    <text evidence="10">The sequence shown here is derived from an EMBL/GenBank/DDBJ whole genome shotgun (WGS) entry which is preliminary data.</text>
</comment>
<evidence type="ECO:0000256" key="5">
    <source>
        <dbReference type="ARBA" id="ARBA00022573"/>
    </source>
</evidence>
<dbReference type="PANTHER" id="PTHR34308:SF1">
    <property type="entry name" value="COBALAMIN BIOSYNTHESIS PROTEIN CBIB"/>
    <property type="match status" value="1"/>
</dbReference>
<dbReference type="GO" id="GO:0015420">
    <property type="term" value="F:ABC-type vitamin B12 transporter activity"/>
    <property type="evidence" value="ECO:0007669"/>
    <property type="project" value="UniProtKB-UniRule"/>
</dbReference>
<evidence type="ECO:0000256" key="6">
    <source>
        <dbReference type="ARBA" id="ARBA00022692"/>
    </source>
</evidence>
<dbReference type="NCBIfam" id="NF005792">
    <property type="entry name" value="PRK07630.1"/>
    <property type="match status" value="1"/>
</dbReference>
<accession>A0A3N0V2R3</accession>
<sequence length="304" mass="33765">MKFLALLGALALSYYKPHQKIDLLQQLYAPYARWLEHNCNDGRRQHGIIAWLLGVLLPVAAVAAIYYALFAVHALLGIVFGMGVLYLTLRISQFGRRAEGIASALQTSNMEQARTIYNGWEGADSESYSGTELARAAIETVLRRSHQGLFGPVFWFAVLGPAGAFLYRLAHLARQEWQDPQNPQFSQFTERAFHYLDWLPARITAGCFAIVGDFEDAVYCWRMQSASWGDKSLGILLASGAGALGVKLGQPLPEQGVLRYRPEIGLGDDADADYLRSSVGLVWRVLVLMVGLLFLLTFANWLGH</sequence>
<keyword evidence="4 9" id="KW-1003">Cell membrane</keyword>
<dbReference type="GO" id="GO:0009236">
    <property type="term" value="P:cobalamin biosynthetic process"/>
    <property type="evidence" value="ECO:0007669"/>
    <property type="project" value="UniProtKB-UniRule"/>
</dbReference>
<dbReference type="Proteomes" id="UP000275137">
    <property type="component" value="Unassembled WGS sequence"/>
</dbReference>
<keyword evidence="6 9" id="KW-0812">Transmembrane</keyword>
<keyword evidence="5 9" id="KW-0169">Cobalamin biosynthesis</keyword>
<comment type="subcellular location">
    <subcellularLocation>
        <location evidence="1 9">Cell membrane</location>
        <topology evidence="1 9">Multi-pass membrane protein</topology>
    </subcellularLocation>
</comment>
<dbReference type="RefSeq" id="WP_123236792.1">
    <property type="nucleotide sequence ID" value="NZ_RJVP01000002.1"/>
</dbReference>
<feature type="transmembrane region" description="Helical" evidence="9">
    <location>
        <begin position="281"/>
        <end position="302"/>
    </location>
</feature>
<dbReference type="UniPathway" id="UPA00148"/>
<comment type="similarity">
    <text evidence="3 9">Belongs to the CobD/CbiB family.</text>
</comment>
<evidence type="ECO:0000313" key="10">
    <source>
        <dbReference type="EMBL" id="ROH86985.1"/>
    </source>
</evidence>
<dbReference type="EMBL" id="RJVP01000002">
    <property type="protein sequence ID" value="ROH86985.1"/>
    <property type="molecule type" value="Genomic_DNA"/>
</dbReference>
<evidence type="ECO:0000256" key="1">
    <source>
        <dbReference type="ARBA" id="ARBA00004651"/>
    </source>
</evidence>
<feature type="transmembrane region" description="Helical" evidence="9">
    <location>
        <begin position="64"/>
        <end position="87"/>
    </location>
</feature>
<dbReference type="GO" id="GO:0005886">
    <property type="term" value="C:plasma membrane"/>
    <property type="evidence" value="ECO:0007669"/>
    <property type="project" value="UniProtKB-SubCell"/>
</dbReference>
<dbReference type="GO" id="GO:0048472">
    <property type="term" value="F:threonine-phosphate decarboxylase activity"/>
    <property type="evidence" value="ECO:0007669"/>
    <property type="project" value="InterPro"/>
</dbReference>
<dbReference type="HAMAP" id="MF_00024">
    <property type="entry name" value="CobD_CbiB"/>
    <property type="match status" value="1"/>
</dbReference>
<dbReference type="Pfam" id="PF03186">
    <property type="entry name" value="CobD_Cbib"/>
    <property type="match status" value="1"/>
</dbReference>
<evidence type="ECO:0000256" key="7">
    <source>
        <dbReference type="ARBA" id="ARBA00022989"/>
    </source>
</evidence>
<evidence type="ECO:0000256" key="3">
    <source>
        <dbReference type="ARBA" id="ARBA00006263"/>
    </source>
</evidence>
<gene>
    <name evidence="9" type="primary">cobD</name>
    <name evidence="10" type="ORF">ED236_04615</name>
</gene>
<keyword evidence="8 9" id="KW-0472">Membrane</keyword>
<proteinExistence type="inferred from homology"/>
<reference evidence="10 11" key="1">
    <citation type="submission" date="2018-10" db="EMBL/GenBank/DDBJ databases">
        <authorList>
            <person name="Chen W.-M."/>
        </authorList>
    </citation>
    <scope>NUCLEOTIDE SEQUENCE [LARGE SCALE GENOMIC DNA]</scope>
    <source>
        <strain evidence="10 11">H-5</strain>
    </source>
</reference>
<comment type="caution">
    <text evidence="9">Lacks conserved residue(s) required for the propagation of feature annotation.</text>
</comment>
<evidence type="ECO:0000256" key="2">
    <source>
        <dbReference type="ARBA" id="ARBA00004953"/>
    </source>
</evidence>
<feature type="transmembrane region" description="Helical" evidence="9">
    <location>
        <begin position="149"/>
        <end position="170"/>
    </location>
</feature>
<keyword evidence="11" id="KW-1185">Reference proteome</keyword>
<comment type="pathway">
    <text evidence="2 9">Cofactor biosynthesis; adenosylcobalamin biosynthesis.</text>
</comment>
<organism evidence="10 11">
    <name type="scientific">Pseudomethylobacillus aquaticus</name>
    <dbReference type="NCBI Taxonomy" id="2676064"/>
    <lineage>
        <taxon>Bacteria</taxon>
        <taxon>Pseudomonadati</taxon>
        <taxon>Pseudomonadota</taxon>
        <taxon>Betaproteobacteria</taxon>
        <taxon>Nitrosomonadales</taxon>
        <taxon>Methylophilaceae</taxon>
        <taxon>Pseudomethylobacillus</taxon>
    </lineage>
</organism>
<keyword evidence="7 9" id="KW-1133">Transmembrane helix</keyword>
<evidence type="ECO:0000256" key="9">
    <source>
        <dbReference type="HAMAP-Rule" id="MF_00024"/>
    </source>
</evidence>
<dbReference type="PANTHER" id="PTHR34308">
    <property type="entry name" value="COBALAMIN BIOSYNTHESIS PROTEIN CBIB"/>
    <property type="match status" value="1"/>
</dbReference>
<evidence type="ECO:0000256" key="4">
    <source>
        <dbReference type="ARBA" id="ARBA00022475"/>
    </source>
</evidence>
<protein>
    <recommendedName>
        <fullName evidence="9">Cobalamin biosynthesis protein CobD</fullName>
    </recommendedName>
</protein>
<name>A0A3N0V2R3_9PROT</name>
<evidence type="ECO:0000256" key="8">
    <source>
        <dbReference type="ARBA" id="ARBA00023136"/>
    </source>
</evidence>
<comment type="function">
    <text evidence="9">Converts cobyric acid to cobinamide by the addition of aminopropanol on the F carboxylic group.</text>
</comment>
<dbReference type="AlphaFoldDB" id="A0A3N0V2R3"/>
<evidence type="ECO:0000313" key="11">
    <source>
        <dbReference type="Proteomes" id="UP000275137"/>
    </source>
</evidence>
<dbReference type="InterPro" id="IPR004485">
    <property type="entry name" value="Cobalamin_biosynth_CobD/CbiB"/>
</dbReference>